<evidence type="ECO:0000313" key="4">
    <source>
        <dbReference type="Proteomes" id="UP000568380"/>
    </source>
</evidence>
<evidence type="ECO:0000259" key="2">
    <source>
        <dbReference type="PROSITE" id="PS51841"/>
    </source>
</evidence>
<keyword evidence="4" id="KW-1185">Reference proteome</keyword>
<comment type="caution">
    <text evidence="3">The sequence shown here is derived from an EMBL/GenBank/DDBJ whole genome shotgun (WGS) entry which is preliminary data.</text>
</comment>
<name>A0A7W8EFT6_9ACTN</name>
<sequence length="148" mass="16164">MRPTTLILACAAALIATAAPAQAAVPKIQLVKVYYDSPGVDRRANASLNGEYAVVRNTTRAAIDLEGWTIADQTGYRYTFVPGQVLKAGKSLTLRTGQGTSGTSTVYWGRRAYVWNNDKDSAYVRDANRKIIDKCSYNSSYRDSVSCL</sequence>
<dbReference type="Proteomes" id="UP000568380">
    <property type="component" value="Unassembled WGS sequence"/>
</dbReference>
<dbReference type="Gene3D" id="2.60.40.1260">
    <property type="entry name" value="Lamin Tail domain"/>
    <property type="match status" value="1"/>
</dbReference>
<protein>
    <recommendedName>
        <fullName evidence="2">LTD domain-containing protein</fullName>
    </recommendedName>
</protein>
<gene>
    <name evidence="3" type="ORF">HNR40_003243</name>
</gene>
<keyword evidence="1" id="KW-0732">Signal</keyword>
<accession>A0A7W8EFT6</accession>
<dbReference type="InterPro" id="IPR001322">
    <property type="entry name" value="Lamin_tail_dom"/>
</dbReference>
<organism evidence="3 4">
    <name type="scientific">Nonomuraea endophytica</name>
    <dbReference type="NCBI Taxonomy" id="714136"/>
    <lineage>
        <taxon>Bacteria</taxon>
        <taxon>Bacillati</taxon>
        <taxon>Actinomycetota</taxon>
        <taxon>Actinomycetes</taxon>
        <taxon>Streptosporangiales</taxon>
        <taxon>Streptosporangiaceae</taxon>
        <taxon>Nonomuraea</taxon>
    </lineage>
</organism>
<evidence type="ECO:0000256" key="1">
    <source>
        <dbReference type="SAM" id="SignalP"/>
    </source>
</evidence>
<dbReference type="EMBL" id="JACHIN010000004">
    <property type="protein sequence ID" value="MBB5077768.1"/>
    <property type="molecule type" value="Genomic_DNA"/>
</dbReference>
<dbReference type="SUPFAM" id="SSF74853">
    <property type="entry name" value="Lamin A/C globular tail domain"/>
    <property type="match status" value="1"/>
</dbReference>
<dbReference type="RefSeq" id="WP_184961946.1">
    <property type="nucleotide sequence ID" value="NZ_JACHIN010000004.1"/>
</dbReference>
<proteinExistence type="predicted"/>
<dbReference type="PROSITE" id="PS51841">
    <property type="entry name" value="LTD"/>
    <property type="match status" value="1"/>
</dbReference>
<dbReference type="InterPro" id="IPR036415">
    <property type="entry name" value="Lamin_tail_dom_sf"/>
</dbReference>
<feature type="chain" id="PRO_5030928953" description="LTD domain-containing protein" evidence="1">
    <location>
        <begin position="24"/>
        <end position="148"/>
    </location>
</feature>
<feature type="domain" description="LTD" evidence="2">
    <location>
        <begin position="18"/>
        <end position="143"/>
    </location>
</feature>
<evidence type="ECO:0000313" key="3">
    <source>
        <dbReference type="EMBL" id="MBB5077768.1"/>
    </source>
</evidence>
<feature type="signal peptide" evidence="1">
    <location>
        <begin position="1"/>
        <end position="23"/>
    </location>
</feature>
<dbReference type="Pfam" id="PF00932">
    <property type="entry name" value="LTD"/>
    <property type="match status" value="1"/>
</dbReference>
<reference evidence="3 4" key="1">
    <citation type="submission" date="2020-08" db="EMBL/GenBank/DDBJ databases">
        <title>Genomic Encyclopedia of Type Strains, Phase IV (KMG-IV): sequencing the most valuable type-strain genomes for metagenomic binning, comparative biology and taxonomic classification.</title>
        <authorList>
            <person name="Goeker M."/>
        </authorList>
    </citation>
    <scope>NUCLEOTIDE SEQUENCE [LARGE SCALE GENOMIC DNA]</scope>
    <source>
        <strain evidence="3 4">DSM 45385</strain>
    </source>
</reference>
<dbReference type="AlphaFoldDB" id="A0A7W8EFT6"/>